<feature type="compositionally biased region" description="Basic residues" evidence="1">
    <location>
        <begin position="1"/>
        <end position="10"/>
    </location>
</feature>
<sequence>MHEHHHHHHDHDRQASAKGPQGVVRYLPDLDRPVTMPSFPDKPDLERPVIMPVPLPVFPDAPEENEPVILPFPSAFSPQCRAKAKIKDNFIQQLFEEDPLFKHTADM</sequence>
<keyword evidence="3" id="KW-1185">Reference proteome</keyword>
<comment type="caution">
    <text evidence="2">The sequence shown here is derived from an EMBL/GenBank/DDBJ whole genome shotgun (WGS) entry which is preliminary data.</text>
</comment>
<evidence type="ECO:0000313" key="2">
    <source>
        <dbReference type="EMBL" id="KAJ8418903.1"/>
    </source>
</evidence>
<proteinExistence type="predicted"/>
<dbReference type="AlphaFoldDB" id="A0AAD7X3R0"/>
<reference evidence="2" key="1">
    <citation type="journal article" date="2023" name="Science">
        <title>Genome structures resolve the early diversification of teleost fishes.</title>
        <authorList>
            <person name="Parey E."/>
            <person name="Louis A."/>
            <person name="Montfort J."/>
            <person name="Bouchez O."/>
            <person name="Roques C."/>
            <person name="Iampietro C."/>
            <person name="Lluch J."/>
            <person name="Castinel A."/>
            <person name="Donnadieu C."/>
            <person name="Desvignes T."/>
            <person name="Floi Bucao C."/>
            <person name="Jouanno E."/>
            <person name="Wen M."/>
            <person name="Mejri S."/>
            <person name="Dirks R."/>
            <person name="Jansen H."/>
            <person name="Henkel C."/>
            <person name="Chen W.J."/>
            <person name="Zahm M."/>
            <person name="Cabau C."/>
            <person name="Klopp C."/>
            <person name="Thompson A.W."/>
            <person name="Robinson-Rechavi M."/>
            <person name="Braasch I."/>
            <person name="Lecointre G."/>
            <person name="Bobe J."/>
            <person name="Postlethwait J.H."/>
            <person name="Berthelot C."/>
            <person name="Roest Crollius H."/>
            <person name="Guiguen Y."/>
        </authorList>
    </citation>
    <scope>NUCLEOTIDE SEQUENCE</scope>
    <source>
        <strain evidence="2">NC1722</strain>
    </source>
</reference>
<evidence type="ECO:0000313" key="3">
    <source>
        <dbReference type="Proteomes" id="UP001221898"/>
    </source>
</evidence>
<gene>
    <name evidence="2" type="ORF">AAFF_G00004020</name>
</gene>
<protein>
    <submittedName>
        <fullName evidence="2">Uncharacterized protein</fullName>
    </submittedName>
</protein>
<accession>A0AAD7X3R0</accession>
<dbReference type="Proteomes" id="UP001221898">
    <property type="component" value="Unassembled WGS sequence"/>
</dbReference>
<name>A0AAD7X3R0_9TELE</name>
<feature type="region of interest" description="Disordered" evidence="1">
    <location>
        <begin position="1"/>
        <end position="24"/>
    </location>
</feature>
<dbReference type="EMBL" id="JAINUG010000001">
    <property type="protein sequence ID" value="KAJ8418903.1"/>
    <property type="molecule type" value="Genomic_DNA"/>
</dbReference>
<evidence type="ECO:0000256" key="1">
    <source>
        <dbReference type="SAM" id="MobiDB-lite"/>
    </source>
</evidence>
<organism evidence="2 3">
    <name type="scientific">Aldrovandia affinis</name>
    <dbReference type="NCBI Taxonomy" id="143900"/>
    <lineage>
        <taxon>Eukaryota</taxon>
        <taxon>Metazoa</taxon>
        <taxon>Chordata</taxon>
        <taxon>Craniata</taxon>
        <taxon>Vertebrata</taxon>
        <taxon>Euteleostomi</taxon>
        <taxon>Actinopterygii</taxon>
        <taxon>Neopterygii</taxon>
        <taxon>Teleostei</taxon>
        <taxon>Notacanthiformes</taxon>
        <taxon>Halosauridae</taxon>
        <taxon>Aldrovandia</taxon>
    </lineage>
</organism>